<dbReference type="InterPro" id="IPR043128">
    <property type="entry name" value="Rev_trsase/Diguanyl_cyclase"/>
</dbReference>
<dbReference type="SUPFAM" id="SSF55073">
    <property type="entry name" value="Nucleotide cyclase"/>
    <property type="match status" value="1"/>
</dbReference>
<dbReference type="SUPFAM" id="SSF55785">
    <property type="entry name" value="PYP-like sensor domain (PAS domain)"/>
    <property type="match status" value="1"/>
</dbReference>
<dbReference type="PANTHER" id="PTHR44757:SF2">
    <property type="entry name" value="BIOFILM ARCHITECTURE MAINTENANCE PROTEIN MBAA"/>
    <property type="match status" value="1"/>
</dbReference>
<proteinExistence type="predicted"/>
<dbReference type="NCBIfam" id="TIGR00254">
    <property type="entry name" value="GGDEF"/>
    <property type="match status" value="1"/>
</dbReference>
<feature type="domain" description="GGDEF" evidence="5">
    <location>
        <begin position="428"/>
        <end position="562"/>
    </location>
</feature>
<dbReference type="Gene3D" id="3.20.20.450">
    <property type="entry name" value="EAL domain"/>
    <property type="match status" value="1"/>
</dbReference>
<evidence type="ECO:0000313" key="8">
    <source>
        <dbReference type="Proteomes" id="UP000316208"/>
    </source>
</evidence>
<keyword evidence="1" id="KW-1133">Transmembrane helix</keyword>
<comment type="caution">
    <text evidence="7">The sequence shown here is derived from an EMBL/GenBank/DDBJ whole genome shotgun (WGS) entry which is preliminary data.</text>
</comment>
<reference evidence="7 8" key="1">
    <citation type="submission" date="2018-03" db="EMBL/GenBank/DDBJ databases">
        <title>Aerobic endospore-forming bacteria genome sequencing and assembly.</title>
        <authorList>
            <person name="Cavalcante D.A."/>
            <person name="Driks A."/>
            <person name="Putonti C."/>
            <person name="De-Souza M.T."/>
        </authorList>
    </citation>
    <scope>NUCLEOTIDE SEQUENCE [LARGE SCALE GENOMIC DNA]</scope>
    <source>
        <strain evidence="7 8">SDF0028</strain>
    </source>
</reference>
<dbReference type="PROSITE" id="PS50113">
    <property type="entry name" value="PAC"/>
    <property type="match status" value="1"/>
</dbReference>
<evidence type="ECO:0000259" key="3">
    <source>
        <dbReference type="PROSITE" id="PS50113"/>
    </source>
</evidence>
<evidence type="ECO:0000313" key="7">
    <source>
        <dbReference type="EMBL" id="TQR44649.1"/>
    </source>
</evidence>
<keyword evidence="1" id="KW-0812">Transmembrane</keyword>
<feature type="domain" description="EAL" evidence="4">
    <location>
        <begin position="571"/>
        <end position="824"/>
    </location>
</feature>
<gene>
    <name evidence="7" type="ORF">C7Y44_14580</name>
</gene>
<dbReference type="PROSITE" id="PS50924">
    <property type="entry name" value="MHYT"/>
    <property type="match status" value="1"/>
</dbReference>
<dbReference type="CDD" id="cd00130">
    <property type="entry name" value="PAS"/>
    <property type="match status" value="1"/>
</dbReference>
<evidence type="ECO:0000259" key="4">
    <source>
        <dbReference type="PROSITE" id="PS50883"/>
    </source>
</evidence>
<dbReference type="CDD" id="cd01949">
    <property type="entry name" value="GGDEF"/>
    <property type="match status" value="1"/>
</dbReference>
<organism evidence="7 8">
    <name type="scientific">Paenibacillus popilliae</name>
    <name type="common">Bacillus popilliae</name>
    <dbReference type="NCBI Taxonomy" id="78057"/>
    <lineage>
        <taxon>Bacteria</taxon>
        <taxon>Bacillati</taxon>
        <taxon>Bacillota</taxon>
        <taxon>Bacilli</taxon>
        <taxon>Bacillales</taxon>
        <taxon>Paenibacillaceae</taxon>
        <taxon>Paenibacillus</taxon>
    </lineage>
</organism>
<dbReference type="SMART" id="SM00267">
    <property type="entry name" value="GGDEF"/>
    <property type="match status" value="1"/>
</dbReference>
<sequence>MASAYQQRERRCLKVGHVHHIHGTYDLFLVIVSYLIAVTASYSALDLAGRISMSKGNRRLIWLICGATSMGLGIWSMHFVGMLSMSLPVKVTYDIDYVVISVILAIFVSSISLFTVARKKIGIGELILSGILMALGISGMHYVGMDAMMIGITYDTAIVILSIAIAVTASAIALWLLFYFRKDQAGSGTWYKLGSALIMGAGIAGMHYIGMIAAHFYIDPNIYRRSALLIDPAVLAYIIACATFLLLGMTLFGVFITRRLSQKDYVIQEHAGWYRTLYENNVDGIISVDTNGQIISINPAVIRMIGGQAEEYINQNISNIEAIVADDLTERARKLYDIAIENKTHSYDTAVIAKDGRRLELKVIIVPVEIEGELAGNHVIARDITEEKKAKEQIKHLAYHDDLTGLPNRRMFNEILTQLIKDCEREGEYFGVMALDIDRFKLINDSLGHTYGDIFLKAVSDRIISSVEGYEATISRLGGDEFIVLCRTNPAGTDCEKLATRIVEEMRQPFRLKENDFYISTSVGTAIYPKDSTDPVELIKKADAAMYEVKKHGKNGHQFYTSDLDVGLLGKIELEGDLRKAVQRGELVLHYQPQISTEENKMIGVEALVRWNHPTRGQLMPGSFIPLAEETGMISEIGNWVIREACRQMKEWHDAGGPLIPVSVNLSTQQFHHSNLTEQVKLVLHETGLPSQYLELEITESMMMDAGISTTILHELNKLGIRISLDDFGTGYSSLSYLKTFPIHKLKIDKSFITDISRNENDKAIVATIISMAQHLKLNVIAEGIETKEQLDILTEKECREIQGYYFSKPLPAADVESSFFVPLRNEDTV</sequence>
<dbReference type="InterPro" id="IPR000014">
    <property type="entry name" value="PAS"/>
</dbReference>
<feature type="domain" description="PAC" evidence="3">
    <location>
        <begin position="345"/>
        <end position="396"/>
    </location>
</feature>
<evidence type="ECO:0000256" key="1">
    <source>
        <dbReference type="PROSITE-ProRule" id="PRU00244"/>
    </source>
</evidence>
<dbReference type="SMART" id="SM00091">
    <property type="entry name" value="PAS"/>
    <property type="match status" value="1"/>
</dbReference>
<dbReference type="PROSITE" id="PS50883">
    <property type="entry name" value="EAL"/>
    <property type="match status" value="1"/>
</dbReference>
<feature type="domain" description="PAS" evidence="2">
    <location>
        <begin position="274"/>
        <end position="343"/>
    </location>
</feature>
<dbReference type="InterPro" id="IPR005330">
    <property type="entry name" value="MHYT_dom"/>
</dbReference>
<feature type="transmembrane region" description="Helical" evidence="1">
    <location>
        <begin position="190"/>
        <end position="214"/>
    </location>
</feature>
<feature type="transmembrane region" description="Helical" evidence="1">
    <location>
        <begin position="234"/>
        <end position="256"/>
    </location>
</feature>
<evidence type="ECO:0000259" key="5">
    <source>
        <dbReference type="PROSITE" id="PS50887"/>
    </source>
</evidence>
<dbReference type="InterPro" id="IPR052155">
    <property type="entry name" value="Biofilm_reg_signaling"/>
</dbReference>
<dbReference type="Pfam" id="PF13426">
    <property type="entry name" value="PAS_9"/>
    <property type="match status" value="1"/>
</dbReference>
<dbReference type="CDD" id="cd01948">
    <property type="entry name" value="EAL"/>
    <property type="match status" value="1"/>
</dbReference>
<dbReference type="PROSITE" id="PS50112">
    <property type="entry name" value="PAS"/>
    <property type="match status" value="1"/>
</dbReference>
<dbReference type="Pfam" id="PF03707">
    <property type="entry name" value="MHYT"/>
    <property type="match status" value="3"/>
</dbReference>
<feature type="transmembrane region" description="Helical" evidence="1">
    <location>
        <begin position="157"/>
        <end position="178"/>
    </location>
</feature>
<dbReference type="InterPro" id="IPR000160">
    <property type="entry name" value="GGDEF_dom"/>
</dbReference>
<dbReference type="Proteomes" id="UP000316208">
    <property type="component" value="Unassembled WGS sequence"/>
</dbReference>
<accession>A0ABY3APD8</accession>
<dbReference type="Pfam" id="PF00563">
    <property type="entry name" value="EAL"/>
    <property type="match status" value="1"/>
</dbReference>
<dbReference type="PROSITE" id="PS50887">
    <property type="entry name" value="GGDEF"/>
    <property type="match status" value="1"/>
</dbReference>
<evidence type="ECO:0000259" key="2">
    <source>
        <dbReference type="PROSITE" id="PS50112"/>
    </source>
</evidence>
<dbReference type="EMBL" id="SADY01000004">
    <property type="protein sequence ID" value="TQR44649.1"/>
    <property type="molecule type" value="Genomic_DNA"/>
</dbReference>
<dbReference type="SMART" id="SM00052">
    <property type="entry name" value="EAL"/>
    <property type="match status" value="1"/>
</dbReference>
<dbReference type="InterPro" id="IPR001633">
    <property type="entry name" value="EAL_dom"/>
</dbReference>
<dbReference type="Gene3D" id="3.30.70.270">
    <property type="match status" value="1"/>
</dbReference>
<dbReference type="Gene3D" id="3.30.450.20">
    <property type="entry name" value="PAS domain"/>
    <property type="match status" value="1"/>
</dbReference>
<dbReference type="NCBIfam" id="TIGR00229">
    <property type="entry name" value="sensory_box"/>
    <property type="match status" value="1"/>
</dbReference>
<dbReference type="SUPFAM" id="SSF141868">
    <property type="entry name" value="EAL domain-like"/>
    <property type="match status" value="1"/>
</dbReference>
<dbReference type="InterPro" id="IPR029787">
    <property type="entry name" value="Nucleotide_cyclase"/>
</dbReference>
<dbReference type="InterPro" id="IPR035919">
    <property type="entry name" value="EAL_sf"/>
</dbReference>
<feature type="transmembrane region" description="Helical" evidence="1">
    <location>
        <begin position="126"/>
        <end position="145"/>
    </location>
</feature>
<name>A0ABY3APD8_PAEPP</name>
<dbReference type="PANTHER" id="PTHR44757">
    <property type="entry name" value="DIGUANYLATE CYCLASE DGCP"/>
    <property type="match status" value="1"/>
</dbReference>
<keyword evidence="8" id="KW-1185">Reference proteome</keyword>
<dbReference type="InterPro" id="IPR035965">
    <property type="entry name" value="PAS-like_dom_sf"/>
</dbReference>
<feature type="transmembrane region" description="Helical" evidence="1">
    <location>
        <begin position="95"/>
        <end position="114"/>
    </location>
</feature>
<dbReference type="InterPro" id="IPR000700">
    <property type="entry name" value="PAS-assoc_C"/>
</dbReference>
<dbReference type="Pfam" id="PF00990">
    <property type="entry name" value="GGDEF"/>
    <property type="match status" value="1"/>
</dbReference>
<feature type="domain" description="MHYT" evidence="6">
    <location>
        <begin position="25"/>
        <end position="217"/>
    </location>
</feature>
<keyword evidence="1" id="KW-0472">Membrane</keyword>
<evidence type="ECO:0000259" key="6">
    <source>
        <dbReference type="PROSITE" id="PS50924"/>
    </source>
</evidence>
<feature type="transmembrane region" description="Helical" evidence="1">
    <location>
        <begin position="60"/>
        <end position="83"/>
    </location>
</feature>
<protein>
    <submittedName>
        <fullName evidence="7">EAL domain-containing protein</fullName>
    </submittedName>
</protein>